<comment type="caution">
    <text evidence="9">The sequence shown here is derived from an EMBL/GenBank/DDBJ whole genome shotgun (WGS) entry which is preliminary data.</text>
</comment>
<sequence>MKEKKIFFLFKEKCNDIKKTFKNISFFTILKYSFLFFILFFLTLSFYLMIITSLKKNEDIISNDILSFPRNGWYWENYLIAFKKFKFFKYLFNTCLMVFFSTLFGTIICILTAFALTIFEFPLKNVIFQLLLLGLMITSETLVLTNYRTVANWGMVNTGRGTTFPGGVYFAMTLPYLINIVHVLILIRTFKRVPKELYYTSKIDGATDWYYLWKILVPITKATIIITVIFRIVAAWNAYAWPELVGGELLTNMARKMFNKDTGIDEINIQMAIAVLINLPLFFIFIFFKKYIVS</sequence>
<name>A0A2S8NUG5_9MOLU</name>
<comment type="subcellular location">
    <subcellularLocation>
        <location evidence="1 7">Cell membrane</location>
        <topology evidence="1 7">Multi-pass membrane protein</topology>
    </subcellularLocation>
</comment>
<keyword evidence="4 7" id="KW-0812">Transmembrane</keyword>
<evidence type="ECO:0000256" key="2">
    <source>
        <dbReference type="ARBA" id="ARBA00022448"/>
    </source>
</evidence>
<feature type="transmembrane region" description="Helical" evidence="7">
    <location>
        <begin position="167"/>
        <end position="190"/>
    </location>
</feature>
<keyword evidence="2 7" id="KW-0813">Transport</keyword>
<dbReference type="CDD" id="cd06261">
    <property type="entry name" value="TM_PBP2"/>
    <property type="match status" value="1"/>
</dbReference>
<gene>
    <name evidence="9" type="ORF">C6B37_01505</name>
</gene>
<evidence type="ECO:0000256" key="7">
    <source>
        <dbReference type="RuleBase" id="RU363032"/>
    </source>
</evidence>
<feature type="transmembrane region" description="Helical" evidence="7">
    <location>
        <begin position="267"/>
        <end position="288"/>
    </location>
</feature>
<dbReference type="Proteomes" id="UP000238672">
    <property type="component" value="Unassembled WGS sequence"/>
</dbReference>
<keyword evidence="10" id="KW-1185">Reference proteome</keyword>
<dbReference type="PROSITE" id="PS50928">
    <property type="entry name" value="ABC_TM1"/>
    <property type="match status" value="1"/>
</dbReference>
<evidence type="ECO:0000259" key="8">
    <source>
        <dbReference type="PROSITE" id="PS50928"/>
    </source>
</evidence>
<evidence type="ECO:0000256" key="6">
    <source>
        <dbReference type="ARBA" id="ARBA00023136"/>
    </source>
</evidence>
<evidence type="ECO:0000313" key="9">
    <source>
        <dbReference type="EMBL" id="PQP79636.1"/>
    </source>
</evidence>
<feature type="transmembrane region" description="Helical" evidence="7">
    <location>
        <begin position="29"/>
        <end position="50"/>
    </location>
</feature>
<dbReference type="SUPFAM" id="SSF161098">
    <property type="entry name" value="MetI-like"/>
    <property type="match status" value="1"/>
</dbReference>
<evidence type="ECO:0000256" key="5">
    <source>
        <dbReference type="ARBA" id="ARBA00022989"/>
    </source>
</evidence>
<reference evidence="9 10" key="1">
    <citation type="submission" date="2018-02" db="EMBL/GenBank/DDBJ databases">
        <title>Metagenomics reveals mixed infection of spiroplasma and phytoplasma in chicory.</title>
        <authorList>
            <person name="Polano C."/>
            <person name="Moruzzi S."/>
            <person name="Ermacora P."/>
            <person name="Ferrini F."/>
            <person name="Martini M."/>
            <person name="Firrao G."/>
        </authorList>
    </citation>
    <scope>NUCLEOTIDE SEQUENCE [LARGE SCALE GENOMIC DNA]</scope>
    <source>
        <strain evidence="9 10">ChiP</strain>
    </source>
</reference>
<comment type="similarity">
    <text evidence="7">Belongs to the binding-protein-dependent transport system permease family.</text>
</comment>
<feature type="domain" description="ABC transmembrane type-1" evidence="8">
    <location>
        <begin position="91"/>
        <end position="288"/>
    </location>
</feature>
<dbReference type="PANTHER" id="PTHR43744">
    <property type="entry name" value="ABC TRANSPORTER PERMEASE PROTEIN MG189-RELATED-RELATED"/>
    <property type="match status" value="1"/>
</dbReference>
<dbReference type="GO" id="GO:0055085">
    <property type="term" value="P:transmembrane transport"/>
    <property type="evidence" value="ECO:0007669"/>
    <property type="project" value="InterPro"/>
</dbReference>
<dbReference type="AlphaFoldDB" id="A0A2S8NUG5"/>
<protein>
    <submittedName>
        <fullName evidence="9">Carbohydrate ABC transporter permease</fullName>
    </submittedName>
</protein>
<evidence type="ECO:0000256" key="4">
    <source>
        <dbReference type="ARBA" id="ARBA00022692"/>
    </source>
</evidence>
<organism evidence="9 10">
    <name type="scientific">Candidatus Phytoplasma phoenicium</name>
    <dbReference type="NCBI Taxonomy" id="198422"/>
    <lineage>
        <taxon>Bacteria</taxon>
        <taxon>Bacillati</taxon>
        <taxon>Mycoplasmatota</taxon>
        <taxon>Mollicutes</taxon>
        <taxon>Acholeplasmatales</taxon>
        <taxon>Acholeplasmataceae</taxon>
        <taxon>Candidatus Phytoplasma</taxon>
        <taxon>16SrIX (Pigeon pea witches'-broom group)</taxon>
    </lineage>
</organism>
<proteinExistence type="inferred from homology"/>
<dbReference type="InterPro" id="IPR000515">
    <property type="entry name" value="MetI-like"/>
</dbReference>
<dbReference type="PANTHER" id="PTHR43744:SF12">
    <property type="entry name" value="ABC TRANSPORTER PERMEASE PROTEIN MG189-RELATED"/>
    <property type="match status" value="1"/>
</dbReference>
<evidence type="ECO:0000313" key="10">
    <source>
        <dbReference type="Proteomes" id="UP000238672"/>
    </source>
</evidence>
<keyword evidence="6 7" id="KW-0472">Membrane</keyword>
<accession>A0A2S8NUG5</accession>
<feature type="transmembrane region" description="Helical" evidence="7">
    <location>
        <begin position="90"/>
        <end position="119"/>
    </location>
</feature>
<keyword evidence="3" id="KW-1003">Cell membrane</keyword>
<dbReference type="EMBL" id="PUUG01000041">
    <property type="protein sequence ID" value="PQP79636.1"/>
    <property type="molecule type" value="Genomic_DNA"/>
</dbReference>
<dbReference type="Gene3D" id="1.10.3720.10">
    <property type="entry name" value="MetI-like"/>
    <property type="match status" value="1"/>
</dbReference>
<evidence type="ECO:0000256" key="3">
    <source>
        <dbReference type="ARBA" id="ARBA00022475"/>
    </source>
</evidence>
<feature type="transmembrane region" description="Helical" evidence="7">
    <location>
        <begin position="126"/>
        <end position="147"/>
    </location>
</feature>
<keyword evidence="5 7" id="KW-1133">Transmembrane helix</keyword>
<dbReference type="GO" id="GO:0005886">
    <property type="term" value="C:plasma membrane"/>
    <property type="evidence" value="ECO:0007669"/>
    <property type="project" value="UniProtKB-SubCell"/>
</dbReference>
<feature type="transmembrane region" description="Helical" evidence="7">
    <location>
        <begin position="211"/>
        <end position="234"/>
    </location>
</feature>
<evidence type="ECO:0000256" key="1">
    <source>
        <dbReference type="ARBA" id="ARBA00004651"/>
    </source>
</evidence>
<dbReference type="Pfam" id="PF00528">
    <property type="entry name" value="BPD_transp_1"/>
    <property type="match status" value="1"/>
</dbReference>
<dbReference type="InterPro" id="IPR035906">
    <property type="entry name" value="MetI-like_sf"/>
</dbReference>